<feature type="compositionally biased region" description="Low complexity" evidence="1">
    <location>
        <begin position="63"/>
        <end position="80"/>
    </location>
</feature>
<feature type="non-terminal residue" evidence="2">
    <location>
        <position position="1"/>
    </location>
</feature>
<protein>
    <submittedName>
        <fullName evidence="2">Uncharacterized protein</fullName>
    </submittedName>
</protein>
<evidence type="ECO:0000313" key="3">
    <source>
        <dbReference type="Proteomes" id="UP000335636"/>
    </source>
</evidence>
<evidence type="ECO:0000256" key="1">
    <source>
        <dbReference type="SAM" id="MobiDB-lite"/>
    </source>
</evidence>
<sequence length="252" mass="26513">KGKPARSTAPAFVGDQADLEGAAARAPPPHGKGDRRVGRARHAQVRPHGRGARPGGRARRGRAAAAAAGALRAPDPALAPVSQAPRPRRGGRAGRLAEGRGRARTSASRRRPRPWACARPRGRGGGGGGAARRPSRAGAAASGERRVRRRGAGPRGPPSPPQRPAAGRRPPRAREPRVEAFRPAQPKVRLRRRCGIAGLGCPGLGRPSWGQPVGARRDRNSLRQSRSSQKHFAMDLEDEENMSVESAAPSQG</sequence>
<keyword evidence="3" id="KW-1185">Reference proteome</keyword>
<comment type="caution">
    <text evidence="2">The sequence shown here is derived from an EMBL/GenBank/DDBJ whole genome shotgun (WGS) entry which is preliminary data.</text>
</comment>
<name>A0A5E4BIR3_MARMO</name>
<evidence type="ECO:0000313" key="2">
    <source>
        <dbReference type="EMBL" id="VTJ69458.1"/>
    </source>
</evidence>
<dbReference type="EMBL" id="CABDUW010000463">
    <property type="protein sequence ID" value="VTJ69458.1"/>
    <property type="molecule type" value="Genomic_DNA"/>
</dbReference>
<dbReference type="AlphaFoldDB" id="A0A5E4BIR3"/>
<dbReference type="Proteomes" id="UP000335636">
    <property type="component" value="Unassembled WGS sequence"/>
</dbReference>
<organism evidence="2 3">
    <name type="scientific">Marmota monax</name>
    <name type="common">Woodchuck</name>
    <dbReference type="NCBI Taxonomy" id="9995"/>
    <lineage>
        <taxon>Eukaryota</taxon>
        <taxon>Metazoa</taxon>
        <taxon>Chordata</taxon>
        <taxon>Craniata</taxon>
        <taxon>Vertebrata</taxon>
        <taxon>Euteleostomi</taxon>
        <taxon>Mammalia</taxon>
        <taxon>Eutheria</taxon>
        <taxon>Euarchontoglires</taxon>
        <taxon>Glires</taxon>
        <taxon>Rodentia</taxon>
        <taxon>Sciuromorpha</taxon>
        <taxon>Sciuridae</taxon>
        <taxon>Xerinae</taxon>
        <taxon>Marmotini</taxon>
        <taxon>Marmota</taxon>
    </lineage>
</organism>
<accession>A0A5E4BIR3</accession>
<feature type="compositionally biased region" description="Basic residues" evidence="1">
    <location>
        <begin position="38"/>
        <end position="62"/>
    </location>
</feature>
<gene>
    <name evidence="2" type="ORF">MONAX_5E041589</name>
</gene>
<feature type="region of interest" description="Disordered" evidence="1">
    <location>
        <begin position="1"/>
        <end position="252"/>
    </location>
</feature>
<proteinExistence type="predicted"/>
<reference evidence="2" key="1">
    <citation type="submission" date="2019-04" db="EMBL/GenBank/DDBJ databases">
        <authorList>
            <person name="Alioto T."/>
            <person name="Alioto T."/>
        </authorList>
    </citation>
    <scope>NUCLEOTIDE SEQUENCE [LARGE SCALE GENOMIC DNA]</scope>
</reference>